<sequence length="834" mass="86785">MRAPLATDTDVVVVGAGPVGLMLAGELRLGGADVVVLEQLDAPTSESRASTLHARTMELLDQRGLLEEFGTPPAEPMGHFGGLPLDLRLPGPHPGQWKVPQTDTEAVLGAWAAGLGAEVRRGHRLTGLEQHPDRVVAAAAGPGGAPVRVTASYVVGCDGEQSTVRHLAGIPFTGTDARRELIRADVDGIDIRGRRFERLPGGLAIAARRGDGVTRVMVHQFGRTPRAGEASFADVVDAWRTVTGEDLSSGTPLWVNSFGDVSRQAGRYRHGRVFLAGDAAHAQMPIGGQALNLGLQDAVNLGWKLAAAVRGRAPARLLDSYHEERHEVGRRVLSNIRAQARLLLGGPEVTGLRQVIGELLPYEEVRARLAGMISGLDIRYGAALPDAGRPGSGPHPWAGSRLPPVPLVLRPSRGRAGPRDGAAETPSAHGDRPEPATAGPADLLRGARGVLLLTADDAERREVLARTAGPFAADVDLVAALPPETGPDGVGLDGADAVLVRPDGYVAWAGTSATGLEAALTTWFTRGEGSRPDGGATSAPAAAVPETAPAAPAPALRGAPSRRHPSHIGSDIGSHIGRRENMGKLTGKTALVTGASRGMGRATAERLGREGALVAVHYATGADAAAEVVEGIEQDGGRAFAVQAELGEPGGVHELFLGLERGLKERIGSAELNILVNNAGVMGGVAAEDTTPEQFDRIFAVNAKAPFFIIQRALTNIPDGGRIVNISSGLTRFANPDEIAYAMSKGAVEMLALHFAKLLGPRNITINSVAPGITRNSNPVFDIPEAVTAMAGLSTFNRVGEPEDVADVIAFLVSDDARWVTGSFVDASGGTLLG</sequence>
<keyword evidence="4" id="KW-0274">FAD</keyword>
<dbReference type="RefSeq" id="WP_345609718.1">
    <property type="nucleotide sequence ID" value="NZ_BAABJV010000001.1"/>
</dbReference>
<dbReference type="InterPro" id="IPR002347">
    <property type="entry name" value="SDR_fam"/>
</dbReference>
<evidence type="ECO:0000256" key="1">
    <source>
        <dbReference type="ARBA" id="ARBA00001974"/>
    </source>
</evidence>
<comment type="caution">
    <text evidence="7">The sequence shown here is derived from an EMBL/GenBank/DDBJ whole genome shotgun (WGS) entry which is preliminary data.</text>
</comment>
<dbReference type="InterPro" id="IPR036188">
    <property type="entry name" value="FAD/NAD-bd_sf"/>
</dbReference>
<evidence type="ECO:0000256" key="2">
    <source>
        <dbReference type="ARBA" id="ARBA00006484"/>
    </source>
</evidence>
<feature type="domain" description="Ketoreductase" evidence="6">
    <location>
        <begin position="588"/>
        <end position="772"/>
    </location>
</feature>
<protein>
    <recommendedName>
        <fullName evidence="6">Ketoreductase domain-containing protein</fullName>
    </recommendedName>
</protein>
<dbReference type="InterPro" id="IPR036291">
    <property type="entry name" value="NAD(P)-bd_dom_sf"/>
</dbReference>
<evidence type="ECO:0000313" key="7">
    <source>
        <dbReference type="EMBL" id="GAA4765721.1"/>
    </source>
</evidence>
<dbReference type="Pfam" id="PF21274">
    <property type="entry name" value="Rng_hyd_C"/>
    <property type="match status" value="1"/>
</dbReference>
<dbReference type="InterPro" id="IPR057326">
    <property type="entry name" value="KR_dom"/>
</dbReference>
<evidence type="ECO:0000313" key="8">
    <source>
        <dbReference type="Proteomes" id="UP001501147"/>
    </source>
</evidence>
<dbReference type="SUPFAM" id="SSF51735">
    <property type="entry name" value="NAD(P)-binding Rossmann-fold domains"/>
    <property type="match status" value="1"/>
</dbReference>
<dbReference type="SUPFAM" id="SSF51905">
    <property type="entry name" value="FAD/NAD(P)-binding domain"/>
    <property type="match status" value="1"/>
</dbReference>
<reference evidence="8" key="1">
    <citation type="journal article" date="2019" name="Int. J. Syst. Evol. Microbiol.">
        <title>The Global Catalogue of Microorganisms (GCM) 10K type strain sequencing project: providing services to taxonomists for standard genome sequencing and annotation.</title>
        <authorList>
            <consortium name="The Broad Institute Genomics Platform"/>
            <consortium name="The Broad Institute Genome Sequencing Center for Infectious Disease"/>
            <person name="Wu L."/>
            <person name="Ma J."/>
        </authorList>
    </citation>
    <scope>NUCLEOTIDE SEQUENCE [LARGE SCALE GENOMIC DNA]</scope>
    <source>
        <strain evidence="8">JCM 18324</strain>
    </source>
</reference>
<gene>
    <name evidence="7" type="ORF">GCM10023329_09810</name>
</gene>
<dbReference type="SMART" id="SM00822">
    <property type="entry name" value="PKS_KR"/>
    <property type="match status" value="1"/>
</dbReference>
<feature type="region of interest" description="Disordered" evidence="5">
    <location>
        <begin position="390"/>
        <end position="441"/>
    </location>
</feature>
<dbReference type="PROSITE" id="PS00061">
    <property type="entry name" value="ADH_SHORT"/>
    <property type="match status" value="1"/>
</dbReference>
<evidence type="ECO:0000256" key="4">
    <source>
        <dbReference type="ARBA" id="ARBA00022827"/>
    </source>
</evidence>
<evidence type="ECO:0000259" key="6">
    <source>
        <dbReference type="SMART" id="SM00822"/>
    </source>
</evidence>
<dbReference type="Gene3D" id="3.40.30.120">
    <property type="match status" value="1"/>
</dbReference>
<dbReference type="PRINTS" id="PR00420">
    <property type="entry name" value="RNGMNOXGNASE"/>
</dbReference>
<feature type="region of interest" description="Disordered" evidence="5">
    <location>
        <begin position="527"/>
        <end position="579"/>
    </location>
</feature>
<name>A0ABP8ZVA2_9ACTN</name>
<dbReference type="InterPro" id="IPR002938">
    <property type="entry name" value="FAD-bd"/>
</dbReference>
<comment type="cofactor">
    <cofactor evidence="1">
        <name>FAD</name>
        <dbReference type="ChEBI" id="CHEBI:57692"/>
    </cofactor>
</comment>
<dbReference type="InterPro" id="IPR020904">
    <property type="entry name" value="Sc_DH/Rdtase_CS"/>
</dbReference>
<evidence type="ECO:0000256" key="3">
    <source>
        <dbReference type="ARBA" id="ARBA00022630"/>
    </source>
</evidence>
<proteinExistence type="inferred from homology"/>
<dbReference type="PANTHER" id="PTHR43004">
    <property type="entry name" value="TRK SYSTEM POTASSIUM UPTAKE PROTEIN"/>
    <property type="match status" value="1"/>
</dbReference>
<feature type="compositionally biased region" description="Low complexity" evidence="5">
    <location>
        <begin position="399"/>
        <end position="415"/>
    </location>
</feature>
<keyword evidence="8" id="KW-1185">Reference proteome</keyword>
<accession>A0ABP8ZVA2</accession>
<dbReference type="Pfam" id="PF01494">
    <property type="entry name" value="FAD_binding_3"/>
    <property type="match status" value="1"/>
</dbReference>
<dbReference type="PANTHER" id="PTHR43004:SF19">
    <property type="entry name" value="BINDING MONOOXYGENASE, PUTATIVE (JCVI)-RELATED"/>
    <property type="match status" value="1"/>
</dbReference>
<dbReference type="Gene3D" id="3.40.50.720">
    <property type="entry name" value="NAD(P)-binding Rossmann-like Domain"/>
    <property type="match status" value="1"/>
</dbReference>
<feature type="compositionally biased region" description="Low complexity" evidence="5">
    <location>
        <begin position="533"/>
        <end position="559"/>
    </location>
</feature>
<keyword evidence="3" id="KW-0285">Flavoprotein</keyword>
<dbReference type="Gene3D" id="3.30.70.2450">
    <property type="match status" value="1"/>
</dbReference>
<dbReference type="Gene3D" id="3.50.50.60">
    <property type="entry name" value="FAD/NAD(P)-binding domain"/>
    <property type="match status" value="2"/>
</dbReference>
<dbReference type="Pfam" id="PF13561">
    <property type="entry name" value="adh_short_C2"/>
    <property type="match status" value="1"/>
</dbReference>
<evidence type="ECO:0000256" key="5">
    <source>
        <dbReference type="SAM" id="MobiDB-lite"/>
    </source>
</evidence>
<dbReference type="InterPro" id="IPR050641">
    <property type="entry name" value="RIFMO-like"/>
</dbReference>
<dbReference type="Proteomes" id="UP001501147">
    <property type="component" value="Unassembled WGS sequence"/>
</dbReference>
<organism evidence="7 8">
    <name type="scientific">Streptomyces sanyensis</name>
    <dbReference type="NCBI Taxonomy" id="568869"/>
    <lineage>
        <taxon>Bacteria</taxon>
        <taxon>Bacillati</taxon>
        <taxon>Actinomycetota</taxon>
        <taxon>Actinomycetes</taxon>
        <taxon>Kitasatosporales</taxon>
        <taxon>Streptomycetaceae</taxon>
        <taxon>Streptomyces</taxon>
    </lineage>
</organism>
<dbReference type="EMBL" id="BAABJV010000001">
    <property type="protein sequence ID" value="GAA4765721.1"/>
    <property type="molecule type" value="Genomic_DNA"/>
</dbReference>
<comment type="similarity">
    <text evidence="2">Belongs to the short-chain dehydrogenases/reductases (SDR) family.</text>
</comment>